<feature type="compositionally biased region" description="Basic residues" evidence="1">
    <location>
        <begin position="195"/>
        <end position="204"/>
    </location>
</feature>
<comment type="caution">
    <text evidence="2">The sequence shown here is derived from an EMBL/GenBank/DDBJ whole genome shotgun (WGS) entry which is preliminary data.</text>
</comment>
<evidence type="ECO:0000313" key="3">
    <source>
        <dbReference type="Proteomes" id="UP001189429"/>
    </source>
</evidence>
<feature type="non-terminal residue" evidence="2">
    <location>
        <position position="1"/>
    </location>
</feature>
<accession>A0ABN9Y1D9</accession>
<reference evidence="2" key="1">
    <citation type="submission" date="2023-10" db="EMBL/GenBank/DDBJ databases">
        <authorList>
            <person name="Chen Y."/>
            <person name="Shah S."/>
            <person name="Dougan E. K."/>
            <person name="Thang M."/>
            <person name="Chan C."/>
        </authorList>
    </citation>
    <scope>NUCLEOTIDE SEQUENCE [LARGE SCALE GENOMIC DNA]</scope>
</reference>
<dbReference type="EMBL" id="CAUYUJ010021404">
    <property type="protein sequence ID" value="CAK0904512.1"/>
    <property type="molecule type" value="Genomic_DNA"/>
</dbReference>
<proteinExistence type="predicted"/>
<feature type="region of interest" description="Disordered" evidence="1">
    <location>
        <begin position="31"/>
        <end position="55"/>
    </location>
</feature>
<dbReference type="Proteomes" id="UP001189429">
    <property type="component" value="Unassembled WGS sequence"/>
</dbReference>
<sequence>SCRCPRPRPAAAPGRCPPGLALSWRGSAWTAELRRRRPRSGAPRPWRRGSDCRRPGARCSRLPRGCGTMPAGSTSSAWRGGFWSARQSSRFGGCTMSSGARSSSPSLPCAWAWCSPATACPSAPTTRPTGPGKAGCLPPRIRSSVTCTGASCARRCCQRWVPPRVGARTWSTSCSRRPCSGSSRRTLCDQGAPRRGLRPHPRGA</sequence>
<keyword evidence="3" id="KW-1185">Reference proteome</keyword>
<evidence type="ECO:0000256" key="1">
    <source>
        <dbReference type="SAM" id="MobiDB-lite"/>
    </source>
</evidence>
<feature type="compositionally biased region" description="Low complexity" evidence="1">
    <location>
        <begin position="171"/>
        <end position="185"/>
    </location>
</feature>
<gene>
    <name evidence="2" type="ORF">PCOR1329_LOCUS80495</name>
</gene>
<feature type="non-terminal residue" evidence="2">
    <location>
        <position position="204"/>
    </location>
</feature>
<name>A0ABN9Y1D9_9DINO</name>
<organism evidence="2 3">
    <name type="scientific">Prorocentrum cordatum</name>
    <dbReference type="NCBI Taxonomy" id="2364126"/>
    <lineage>
        <taxon>Eukaryota</taxon>
        <taxon>Sar</taxon>
        <taxon>Alveolata</taxon>
        <taxon>Dinophyceae</taxon>
        <taxon>Prorocentrales</taxon>
        <taxon>Prorocentraceae</taxon>
        <taxon>Prorocentrum</taxon>
    </lineage>
</organism>
<protein>
    <submittedName>
        <fullName evidence="2">Uncharacterized protein</fullName>
    </submittedName>
</protein>
<evidence type="ECO:0000313" key="2">
    <source>
        <dbReference type="EMBL" id="CAK0904512.1"/>
    </source>
</evidence>
<feature type="region of interest" description="Disordered" evidence="1">
    <location>
        <begin position="169"/>
        <end position="204"/>
    </location>
</feature>